<name>A0A0L7LG55_OPEBR</name>
<dbReference type="GO" id="GO:0012505">
    <property type="term" value="C:endomembrane system"/>
    <property type="evidence" value="ECO:0007669"/>
    <property type="project" value="UniProtKB-ARBA"/>
</dbReference>
<dbReference type="Pfam" id="PF21376">
    <property type="entry name" value="TOR1A_C"/>
    <property type="match status" value="1"/>
</dbReference>
<dbReference type="STRING" id="104452.A0A0L7LG55"/>
<dbReference type="GO" id="GO:0071218">
    <property type="term" value="P:cellular response to misfolded protein"/>
    <property type="evidence" value="ECO:0007669"/>
    <property type="project" value="TreeGrafter"/>
</dbReference>
<dbReference type="PANTHER" id="PTHR10760">
    <property type="entry name" value="TORSIN"/>
    <property type="match status" value="1"/>
</dbReference>
<dbReference type="InterPro" id="IPR001270">
    <property type="entry name" value="ClpA/B"/>
</dbReference>
<dbReference type="InterPro" id="IPR027417">
    <property type="entry name" value="P-loop_NTPase"/>
</dbReference>
<sequence>MALHTGFVSSTASDDAHVSVFHHFGATLFHSAAAEIITASLIGSAFVAGGWYKWDTIADITVCRYMECCNDRHVPYDMNKLKLTLSQKVFGQPLVNELVNILTAHKEAMQDGSKSNKKALVISLHGWSGVGKNYATSMIAEALYSKGMASKYVKMYMGKKDFDCTDLERKKLELVATVNEIVKKCPTSLIIFDEIHEMCPSVLDAIKPMLDHHHAVDGVDYRNSVFVFISNIGGQEISTTLLDLYEQGGFEKATVIAHHLIDHYIPFLPLEQNHVEMCALAEFRAHGIYHPSEQMMTDAMSVITYGPTEDQPIFANNGCKRFTKHIPYVVQKHKRKIEL</sequence>
<organism evidence="3 4">
    <name type="scientific">Operophtera brumata</name>
    <name type="common">Winter moth</name>
    <name type="synonym">Phalaena brumata</name>
    <dbReference type="NCBI Taxonomy" id="104452"/>
    <lineage>
        <taxon>Eukaryota</taxon>
        <taxon>Metazoa</taxon>
        <taxon>Ecdysozoa</taxon>
        <taxon>Arthropoda</taxon>
        <taxon>Hexapoda</taxon>
        <taxon>Insecta</taxon>
        <taxon>Pterygota</taxon>
        <taxon>Neoptera</taxon>
        <taxon>Endopterygota</taxon>
        <taxon>Lepidoptera</taxon>
        <taxon>Glossata</taxon>
        <taxon>Ditrysia</taxon>
        <taxon>Geometroidea</taxon>
        <taxon>Geometridae</taxon>
        <taxon>Larentiinae</taxon>
        <taxon>Operophtera</taxon>
    </lineage>
</organism>
<evidence type="ECO:0000256" key="1">
    <source>
        <dbReference type="ARBA" id="ARBA00006235"/>
    </source>
</evidence>
<keyword evidence="4" id="KW-1185">Reference proteome</keyword>
<gene>
    <name evidence="3" type="ORF">OBRU01_09403</name>
</gene>
<dbReference type="GO" id="GO:0005524">
    <property type="term" value="F:ATP binding"/>
    <property type="evidence" value="ECO:0007669"/>
    <property type="project" value="InterPro"/>
</dbReference>
<dbReference type="PRINTS" id="PR00300">
    <property type="entry name" value="CLPPROTEASEA"/>
</dbReference>
<dbReference type="SUPFAM" id="SSF52540">
    <property type="entry name" value="P-loop containing nucleoside triphosphate hydrolases"/>
    <property type="match status" value="1"/>
</dbReference>
<dbReference type="AlphaFoldDB" id="A0A0L7LG55"/>
<protein>
    <submittedName>
        <fullName evidence="3">Torsin-1B</fullName>
    </submittedName>
</protein>
<dbReference type="GO" id="GO:0016887">
    <property type="term" value="F:ATP hydrolysis activity"/>
    <property type="evidence" value="ECO:0007669"/>
    <property type="project" value="InterPro"/>
</dbReference>
<reference evidence="3 4" key="1">
    <citation type="journal article" date="2015" name="Genome Biol. Evol.">
        <title>The genome of winter moth (Operophtera brumata) provides a genomic perspective on sexual dimorphism and phenology.</title>
        <authorList>
            <person name="Derks M.F."/>
            <person name="Smit S."/>
            <person name="Salis L."/>
            <person name="Schijlen E."/>
            <person name="Bossers A."/>
            <person name="Mateman C."/>
            <person name="Pijl A.S."/>
            <person name="de Ridder D."/>
            <person name="Groenen M.A."/>
            <person name="Visser M.E."/>
            <person name="Megens H.J."/>
        </authorList>
    </citation>
    <scope>NUCLEOTIDE SEQUENCE [LARGE SCALE GENOMIC DNA]</scope>
    <source>
        <strain evidence="3">WM2013NL</strain>
        <tissue evidence="3">Head and thorax</tissue>
    </source>
</reference>
<evidence type="ECO:0000313" key="4">
    <source>
        <dbReference type="Proteomes" id="UP000037510"/>
    </source>
</evidence>
<dbReference type="PANTHER" id="PTHR10760:SF2">
    <property type="entry name" value="LD13476P-RELATED"/>
    <property type="match status" value="1"/>
</dbReference>
<dbReference type="InterPro" id="IPR049337">
    <property type="entry name" value="TOR1A_C"/>
</dbReference>
<feature type="domain" description="Torsin-1A C-terminal" evidence="2">
    <location>
        <begin position="270"/>
        <end position="326"/>
    </location>
</feature>
<comment type="caution">
    <text evidence="3">The sequence shown here is derived from an EMBL/GenBank/DDBJ whole genome shotgun (WGS) entry which is preliminary data.</text>
</comment>
<dbReference type="GO" id="GO:0005737">
    <property type="term" value="C:cytoplasm"/>
    <property type="evidence" value="ECO:0007669"/>
    <property type="project" value="UniProtKB-ARBA"/>
</dbReference>
<evidence type="ECO:0000313" key="3">
    <source>
        <dbReference type="EMBL" id="KOB74437.1"/>
    </source>
</evidence>
<dbReference type="Gene3D" id="3.40.50.300">
    <property type="entry name" value="P-loop containing nucleotide triphosphate hydrolases"/>
    <property type="match status" value="1"/>
</dbReference>
<comment type="similarity">
    <text evidence="1">Belongs to the ClpA/ClpB family. Torsin subfamily.</text>
</comment>
<dbReference type="EMBL" id="JTDY01001240">
    <property type="protein sequence ID" value="KOB74437.1"/>
    <property type="molecule type" value="Genomic_DNA"/>
</dbReference>
<dbReference type="InterPro" id="IPR010448">
    <property type="entry name" value="Torsin"/>
</dbReference>
<accession>A0A0L7LG55</accession>
<dbReference type="Pfam" id="PF06309">
    <property type="entry name" value="Torsin"/>
    <property type="match status" value="1"/>
</dbReference>
<proteinExistence type="inferred from homology"/>
<dbReference type="Proteomes" id="UP000037510">
    <property type="component" value="Unassembled WGS sequence"/>
</dbReference>
<evidence type="ECO:0000259" key="2">
    <source>
        <dbReference type="Pfam" id="PF21376"/>
    </source>
</evidence>